<sequence>MGQWMAPTPRRVRQLLSWFATAAVWCSVLTAAVVVGVHSAFRVIEPASAVALGSIGAAGAGLLMWRAAGRIAPGRRVTYQLLAAGIQTIAATLAAACWLPGGSATVVAGIGLSAATVIWSLALLRLPDNGWDPQAVQRRLVDGAFVGLCFLFAAWLLLARPLFQQFRGHLADGDLAIVIPAMMGIVMLGVGFTTTFRIQRWRRRHALAYMAVFAVHLTGMATFAAWQWDRPDVRILWWSFAWVATCAAILGVTYLARTQKPAPVDKPNYPGVHYTVMGGAAGLAAAAVLYNGANTGPLPLDAALLALAAAGTLAARLVLTYFDVRRVTGEAAARQRKLSAIVGVASDTVLVLDPDLTVTWHPEDSAWRPATDSGSCVGARFLELVHMDDRRAAEEDLRTLLDGISHTRQVSLNIRVRDSARRWRHTETVVTDLRGKPQVRGLVARMEDVGARRSLETELARMAYTDPLTGLANRRALLQSLEDGVSAAEHETALLLLDLDGFKNVNDTRGHDFGDELLVEVSRRIKELLRPTDVGARLGGDEFAILLRASWSEAVATAKALVARLGEPYDFHDESTVFTTGSVGIATAAEGFGDPEILLRNADLALRAAKQAGKNRHATYDADFDRKVRRKNELTQELRGAIRRDELRLVFQPVFSTADRSIVGAEALMRWHHPRLGHVSPGEFIPAATESGLTQDLAVWTVNRAAEQLATWAAAGIKAWISVNVSVKELHTHLFATEVNTALIAAGVPARRLVLEVTEHDFSHQMNTLVAQLSALRGAGVRIALDDFGSGYSSLGQLERLPVDIIKIDRDLIAKDDGGVGPLAAVTVALGRILGMEVIAEGVETDTQLNAMIAAEAPLVQGYLLAKPMEPDDLTRWLADDPKAQRPALPAQSAPAAVVEPEAAPDGGAASGDTPNDVPKSEKS</sequence>
<dbReference type="Gene3D" id="3.30.450.20">
    <property type="entry name" value="PAS domain"/>
    <property type="match status" value="1"/>
</dbReference>
<feature type="transmembrane region" description="Helical" evidence="2">
    <location>
        <begin position="102"/>
        <end position="124"/>
    </location>
</feature>
<feature type="region of interest" description="Disordered" evidence="1">
    <location>
        <begin position="877"/>
        <end position="924"/>
    </location>
</feature>
<evidence type="ECO:0000259" key="3">
    <source>
        <dbReference type="PROSITE" id="PS50883"/>
    </source>
</evidence>
<feature type="transmembrane region" description="Helical" evidence="2">
    <location>
        <begin position="268"/>
        <end position="290"/>
    </location>
</feature>
<dbReference type="InterPro" id="IPR043128">
    <property type="entry name" value="Rev_trsase/Diguanyl_cyclase"/>
</dbReference>
<dbReference type="Gene3D" id="3.30.70.270">
    <property type="match status" value="1"/>
</dbReference>
<dbReference type="Pfam" id="PF00990">
    <property type="entry name" value="GGDEF"/>
    <property type="match status" value="1"/>
</dbReference>
<dbReference type="SMART" id="SM00267">
    <property type="entry name" value="GGDEF"/>
    <property type="match status" value="1"/>
</dbReference>
<feature type="transmembrane region" description="Helical" evidence="2">
    <location>
        <begin position="144"/>
        <end position="163"/>
    </location>
</feature>
<dbReference type="Gene3D" id="3.20.20.450">
    <property type="entry name" value="EAL domain"/>
    <property type="match status" value="1"/>
</dbReference>
<feature type="transmembrane region" description="Helical" evidence="2">
    <location>
        <begin position="77"/>
        <end position="96"/>
    </location>
</feature>
<feature type="transmembrane region" description="Helical" evidence="2">
    <location>
        <begin position="206"/>
        <end position="229"/>
    </location>
</feature>
<dbReference type="Proteomes" id="UP001501584">
    <property type="component" value="Unassembled WGS sequence"/>
</dbReference>
<dbReference type="InterPro" id="IPR000160">
    <property type="entry name" value="GGDEF_dom"/>
</dbReference>
<evidence type="ECO:0008006" key="7">
    <source>
        <dbReference type="Google" id="ProtNLM"/>
    </source>
</evidence>
<dbReference type="InterPro" id="IPR001633">
    <property type="entry name" value="EAL_dom"/>
</dbReference>
<dbReference type="CDD" id="cd01949">
    <property type="entry name" value="GGDEF"/>
    <property type="match status" value="1"/>
</dbReference>
<dbReference type="PANTHER" id="PTHR44757">
    <property type="entry name" value="DIGUANYLATE CYCLASE DGCP"/>
    <property type="match status" value="1"/>
</dbReference>
<dbReference type="Pfam" id="PF08448">
    <property type="entry name" value="PAS_4"/>
    <property type="match status" value="1"/>
</dbReference>
<dbReference type="SUPFAM" id="SSF141868">
    <property type="entry name" value="EAL domain-like"/>
    <property type="match status" value="1"/>
</dbReference>
<evidence type="ECO:0000259" key="4">
    <source>
        <dbReference type="PROSITE" id="PS50887"/>
    </source>
</evidence>
<dbReference type="InterPro" id="IPR052155">
    <property type="entry name" value="Biofilm_reg_signaling"/>
</dbReference>
<dbReference type="NCBIfam" id="TIGR00254">
    <property type="entry name" value="GGDEF"/>
    <property type="match status" value="1"/>
</dbReference>
<evidence type="ECO:0000313" key="6">
    <source>
        <dbReference type="Proteomes" id="UP001501584"/>
    </source>
</evidence>
<dbReference type="CDD" id="cd01948">
    <property type="entry name" value="EAL"/>
    <property type="match status" value="1"/>
</dbReference>
<dbReference type="Pfam" id="PF00563">
    <property type="entry name" value="EAL"/>
    <property type="match status" value="1"/>
</dbReference>
<evidence type="ECO:0000256" key="2">
    <source>
        <dbReference type="SAM" id="Phobius"/>
    </source>
</evidence>
<dbReference type="InterPro" id="IPR013656">
    <property type="entry name" value="PAS_4"/>
</dbReference>
<dbReference type="InterPro" id="IPR035965">
    <property type="entry name" value="PAS-like_dom_sf"/>
</dbReference>
<feature type="compositionally biased region" description="Low complexity" evidence="1">
    <location>
        <begin position="894"/>
        <end position="905"/>
    </location>
</feature>
<keyword evidence="2" id="KW-0472">Membrane</keyword>
<accession>A0ABN3F6N9</accession>
<comment type="caution">
    <text evidence="5">The sequence shown here is derived from an EMBL/GenBank/DDBJ whole genome shotgun (WGS) entry which is preliminary data.</text>
</comment>
<feature type="transmembrane region" description="Helical" evidence="2">
    <location>
        <begin position="235"/>
        <end position="256"/>
    </location>
</feature>
<protein>
    <recommendedName>
        <fullName evidence="7">Diguanylate cyclase (GGDEF) domain-containing protein</fullName>
    </recommendedName>
</protein>
<dbReference type="PROSITE" id="PS50883">
    <property type="entry name" value="EAL"/>
    <property type="match status" value="1"/>
</dbReference>
<dbReference type="InterPro" id="IPR035919">
    <property type="entry name" value="EAL_sf"/>
</dbReference>
<dbReference type="InterPro" id="IPR029787">
    <property type="entry name" value="Nucleotide_cyclase"/>
</dbReference>
<keyword evidence="6" id="KW-1185">Reference proteome</keyword>
<dbReference type="SUPFAM" id="SSF55785">
    <property type="entry name" value="PYP-like sensor domain (PAS domain)"/>
    <property type="match status" value="1"/>
</dbReference>
<evidence type="ECO:0000256" key="1">
    <source>
        <dbReference type="SAM" id="MobiDB-lite"/>
    </source>
</evidence>
<evidence type="ECO:0000313" key="5">
    <source>
        <dbReference type="EMBL" id="GAA2318248.1"/>
    </source>
</evidence>
<keyword evidence="2" id="KW-0812">Transmembrane</keyword>
<feature type="domain" description="EAL" evidence="3">
    <location>
        <begin position="631"/>
        <end position="882"/>
    </location>
</feature>
<dbReference type="SMART" id="SM00052">
    <property type="entry name" value="EAL"/>
    <property type="match status" value="1"/>
</dbReference>
<feature type="domain" description="GGDEF" evidence="4">
    <location>
        <begin position="490"/>
        <end position="622"/>
    </location>
</feature>
<gene>
    <name evidence="5" type="ORF">GCM10010403_04040</name>
</gene>
<dbReference type="PROSITE" id="PS50887">
    <property type="entry name" value="GGDEF"/>
    <property type="match status" value="1"/>
</dbReference>
<keyword evidence="2" id="KW-1133">Transmembrane helix</keyword>
<dbReference type="EMBL" id="BAAASX010000001">
    <property type="protein sequence ID" value="GAA2318248.1"/>
    <property type="molecule type" value="Genomic_DNA"/>
</dbReference>
<feature type="transmembrane region" description="Helical" evidence="2">
    <location>
        <begin position="175"/>
        <end position="194"/>
    </location>
</feature>
<dbReference type="SUPFAM" id="SSF55073">
    <property type="entry name" value="Nucleotide cyclase"/>
    <property type="match status" value="1"/>
</dbReference>
<feature type="transmembrane region" description="Helical" evidence="2">
    <location>
        <begin position="47"/>
        <end position="65"/>
    </location>
</feature>
<dbReference type="PANTHER" id="PTHR44757:SF2">
    <property type="entry name" value="BIOFILM ARCHITECTURE MAINTENANCE PROTEIN MBAA"/>
    <property type="match status" value="1"/>
</dbReference>
<name>A0ABN3F6N9_9ACTN</name>
<dbReference type="InterPro" id="IPR000014">
    <property type="entry name" value="PAS"/>
</dbReference>
<organism evidence="5 6">
    <name type="scientific">Glycomyces rutgersensis</name>
    <dbReference type="NCBI Taxonomy" id="58115"/>
    <lineage>
        <taxon>Bacteria</taxon>
        <taxon>Bacillati</taxon>
        <taxon>Actinomycetota</taxon>
        <taxon>Actinomycetes</taxon>
        <taxon>Glycomycetales</taxon>
        <taxon>Glycomycetaceae</taxon>
        <taxon>Glycomyces</taxon>
    </lineage>
</organism>
<proteinExistence type="predicted"/>
<reference evidence="5 6" key="1">
    <citation type="journal article" date="2019" name="Int. J. Syst. Evol. Microbiol.">
        <title>The Global Catalogue of Microorganisms (GCM) 10K type strain sequencing project: providing services to taxonomists for standard genome sequencing and annotation.</title>
        <authorList>
            <consortium name="The Broad Institute Genomics Platform"/>
            <consortium name="The Broad Institute Genome Sequencing Center for Infectious Disease"/>
            <person name="Wu L."/>
            <person name="Ma J."/>
        </authorList>
    </citation>
    <scope>NUCLEOTIDE SEQUENCE [LARGE SCALE GENOMIC DNA]</scope>
    <source>
        <strain evidence="5 6">JCM 6238</strain>
    </source>
</reference>
<dbReference type="CDD" id="cd00130">
    <property type="entry name" value="PAS"/>
    <property type="match status" value="1"/>
</dbReference>